<name>A0A137P1M4_CONC2</name>
<comment type="cofactor">
    <cofactor evidence="1">
        <name>Mg(2+)</name>
        <dbReference type="ChEBI" id="CHEBI:18420"/>
    </cofactor>
</comment>
<gene>
    <name evidence="3" type="ORF">CONCODRAFT_79649</name>
</gene>
<dbReference type="Pfam" id="PF13672">
    <property type="entry name" value="PP2C_2"/>
    <property type="match status" value="1"/>
</dbReference>
<dbReference type="Proteomes" id="UP000070444">
    <property type="component" value="Unassembled WGS sequence"/>
</dbReference>
<keyword evidence="1" id="KW-0904">Protein phosphatase</keyword>
<evidence type="ECO:0000313" key="4">
    <source>
        <dbReference type="Proteomes" id="UP000070444"/>
    </source>
</evidence>
<dbReference type="PANTHER" id="PTHR12320">
    <property type="entry name" value="PROTEIN PHOSPHATASE 2C"/>
    <property type="match status" value="1"/>
</dbReference>
<accession>A0A137P1M4</accession>
<evidence type="ECO:0000256" key="1">
    <source>
        <dbReference type="RuleBase" id="RU366020"/>
    </source>
</evidence>
<dbReference type="GO" id="GO:0004722">
    <property type="term" value="F:protein serine/threonine phosphatase activity"/>
    <property type="evidence" value="ECO:0007669"/>
    <property type="project" value="UniProtKB-EC"/>
</dbReference>
<keyword evidence="1" id="KW-0460">Magnesium</keyword>
<keyword evidence="1" id="KW-0378">Hydrolase</keyword>
<keyword evidence="1" id="KW-0479">Metal-binding</keyword>
<keyword evidence="1" id="KW-0464">Manganese</keyword>
<comment type="cofactor">
    <cofactor evidence="1">
        <name>Mn(2+)</name>
        <dbReference type="ChEBI" id="CHEBI:29035"/>
    </cofactor>
</comment>
<comment type="similarity">
    <text evidence="1">Belongs to the PP2C family.</text>
</comment>
<protein>
    <recommendedName>
        <fullName evidence="1">Protein phosphatase</fullName>
        <ecNumber evidence="1">3.1.3.16</ecNumber>
    </recommendedName>
</protein>
<dbReference type="SUPFAM" id="SSF81606">
    <property type="entry name" value="PP2C-like"/>
    <property type="match status" value="1"/>
</dbReference>
<dbReference type="InterPro" id="IPR036457">
    <property type="entry name" value="PPM-type-like_dom_sf"/>
</dbReference>
<dbReference type="AlphaFoldDB" id="A0A137P1M4"/>
<dbReference type="EMBL" id="KQ964561">
    <property type="protein sequence ID" value="KXN68779.1"/>
    <property type="molecule type" value="Genomic_DNA"/>
</dbReference>
<dbReference type="PANTHER" id="PTHR12320:SF84">
    <property type="entry name" value="PROTEIN PHOSPHATASE"/>
    <property type="match status" value="1"/>
</dbReference>
<dbReference type="PROSITE" id="PS51746">
    <property type="entry name" value="PPM_2"/>
    <property type="match status" value="1"/>
</dbReference>
<feature type="domain" description="PPM-type phosphatase" evidence="2">
    <location>
        <begin position="156"/>
        <end position="467"/>
    </location>
</feature>
<sequence>MHRLYKVATTLKPHLTHSVRYRVSFRPSPSINRNFTQIPFTINLAQEVSIPNYQPPDSSTTAGRSSNSFYVPKPKLTLLSSPLNDGETGGNGAEDALSGSGIFSRYDISFLNQPSSSYEGTIPIVDEWKLPEHDFTSFDQKYHFNFGVTAFPKIRPNPVTQPLFGELMSFGCGEDSYFTRYDSLGIADGVGGWAKVKGSSSAFYSRLLLHHACQELSKYDEILNGLQDSSHSTPFASTSFSDPIQLSSTQVRYQTMDPVQILSKSYIKTQEEAKYRSIQGSTTACLVMLRHDVLSIANLGDCGVMVFRDGKVFFRTEEQQHSFNHPYQLGTNSRDMPEDAQSLHCKVRPYDVILVASDGLFDNLFEEEILEEVNSWMPVSTLSECKSFDSDIPTTVGKFSFQSTTLPNSNTILDPQRLSMTLAQRAKKVSYNRNTSAKSPFSQKCSEMGKVHYGGKMDDITVLVAIVSPHGSAL</sequence>
<dbReference type="SMART" id="SM00331">
    <property type="entry name" value="PP2C_SIG"/>
    <property type="match status" value="1"/>
</dbReference>
<evidence type="ECO:0000259" key="2">
    <source>
        <dbReference type="PROSITE" id="PS51746"/>
    </source>
</evidence>
<dbReference type="InterPro" id="IPR039123">
    <property type="entry name" value="PPTC7"/>
</dbReference>
<dbReference type="SMART" id="SM00332">
    <property type="entry name" value="PP2Cc"/>
    <property type="match status" value="1"/>
</dbReference>
<reference evidence="3 4" key="1">
    <citation type="journal article" date="2015" name="Genome Biol. Evol.">
        <title>Phylogenomic analyses indicate that early fungi evolved digesting cell walls of algal ancestors of land plants.</title>
        <authorList>
            <person name="Chang Y."/>
            <person name="Wang S."/>
            <person name="Sekimoto S."/>
            <person name="Aerts A.L."/>
            <person name="Choi C."/>
            <person name="Clum A."/>
            <person name="LaButti K.M."/>
            <person name="Lindquist E.A."/>
            <person name="Yee Ngan C."/>
            <person name="Ohm R.A."/>
            <person name="Salamov A.A."/>
            <person name="Grigoriev I.V."/>
            <person name="Spatafora J.W."/>
            <person name="Berbee M.L."/>
        </authorList>
    </citation>
    <scope>NUCLEOTIDE SEQUENCE [LARGE SCALE GENOMIC DNA]</scope>
    <source>
        <strain evidence="3 4">NRRL 28638</strain>
    </source>
</reference>
<comment type="catalytic activity">
    <reaction evidence="1">
        <text>O-phospho-L-threonyl-[protein] + H2O = L-threonyl-[protein] + phosphate</text>
        <dbReference type="Rhea" id="RHEA:47004"/>
        <dbReference type="Rhea" id="RHEA-COMP:11060"/>
        <dbReference type="Rhea" id="RHEA-COMP:11605"/>
        <dbReference type="ChEBI" id="CHEBI:15377"/>
        <dbReference type="ChEBI" id="CHEBI:30013"/>
        <dbReference type="ChEBI" id="CHEBI:43474"/>
        <dbReference type="ChEBI" id="CHEBI:61977"/>
        <dbReference type="EC" id="3.1.3.16"/>
    </reaction>
</comment>
<dbReference type="Gene3D" id="3.60.40.10">
    <property type="entry name" value="PPM-type phosphatase domain"/>
    <property type="match status" value="2"/>
</dbReference>
<dbReference type="STRING" id="796925.A0A137P1M4"/>
<dbReference type="OrthoDB" id="25675at2759"/>
<dbReference type="InterPro" id="IPR001932">
    <property type="entry name" value="PPM-type_phosphatase-like_dom"/>
</dbReference>
<dbReference type="GO" id="GO:0046872">
    <property type="term" value="F:metal ion binding"/>
    <property type="evidence" value="ECO:0007669"/>
    <property type="project" value="UniProtKB-UniRule"/>
</dbReference>
<dbReference type="EC" id="3.1.3.16" evidence="1"/>
<keyword evidence="4" id="KW-1185">Reference proteome</keyword>
<evidence type="ECO:0000313" key="3">
    <source>
        <dbReference type="EMBL" id="KXN68779.1"/>
    </source>
</evidence>
<proteinExistence type="inferred from homology"/>
<organism evidence="3 4">
    <name type="scientific">Conidiobolus coronatus (strain ATCC 28846 / CBS 209.66 / NRRL 28638)</name>
    <name type="common">Delacroixia coronata</name>
    <dbReference type="NCBI Taxonomy" id="796925"/>
    <lineage>
        <taxon>Eukaryota</taxon>
        <taxon>Fungi</taxon>
        <taxon>Fungi incertae sedis</taxon>
        <taxon>Zoopagomycota</taxon>
        <taxon>Entomophthoromycotina</taxon>
        <taxon>Entomophthoromycetes</taxon>
        <taxon>Entomophthorales</taxon>
        <taxon>Ancylistaceae</taxon>
        <taxon>Conidiobolus</taxon>
    </lineage>
</organism>
<comment type="catalytic activity">
    <reaction evidence="1">
        <text>O-phospho-L-seryl-[protein] + H2O = L-seryl-[protein] + phosphate</text>
        <dbReference type="Rhea" id="RHEA:20629"/>
        <dbReference type="Rhea" id="RHEA-COMP:9863"/>
        <dbReference type="Rhea" id="RHEA-COMP:11604"/>
        <dbReference type="ChEBI" id="CHEBI:15377"/>
        <dbReference type="ChEBI" id="CHEBI:29999"/>
        <dbReference type="ChEBI" id="CHEBI:43474"/>
        <dbReference type="ChEBI" id="CHEBI:83421"/>
        <dbReference type="EC" id="3.1.3.16"/>
    </reaction>
</comment>